<dbReference type="Proteomes" id="UP001589834">
    <property type="component" value="Unassembled WGS sequence"/>
</dbReference>
<comment type="caution">
    <text evidence="2">The sequence shown here is derived from an EMBL/GenBank/DDBJ whole genome shotgun (WGS) entry which is preliminary data.</text>
</comment>
<organism evidence="2 3">
    <name type="scientific">Ottowia pentelensis</name>
    <dbReference type="NCBI Taxonomy" id="511108"/>
    <lineage>
        <taxon>Bacteria</taxon>
        <taxon>Pseudomonadati</taxon>
        <taxon>Pseudomonadota</taxon>
        <taxon>Betaproteobacteria</taxon>
        <taxon>Burkholderiales</taxon>
        <taxon>Comamonadaceae</taxon>
        <taxon>Ottowia</taxon>
    </lineage>
</organism>
<evidence type="ECO:0000313" key="2">
    <source>
        <dbReference type="EMBL" id="MFC0592639.1"/>
    </source>
</evidence>
<keyword evidence="1" id="KW-1133">Transmembrane helix</keyword>
<reference evidence="2 3" key="1">
    <citation type="submission" date="2024-09" db="EMBL/GenBank/DDBJ databases">
        <authorList>
            <person name="Sun Q."/>
            <person name="Mori K."/>
        </authorList>
    </citation>
    <scope>NUCLEOTIDE SEQUENCE [LARGE SCALE GENOMIC DNA]</scope>
    <source>
        <strain evidence="2 3">NCAIM B.02336</strain>
    </source>
</reference>
<protein>
    <recommendedName>
        <fullName evidence="4">DUF2157 domain-containing protein</fullName>
    </recommendedName>
</protein>
<gene>
    <name evidence="2" type="ORF">ACFFGG_08725</name>
</gene>
<keyword evidence="1" id="KW-0472">Membrane</keyword>
<keyword evidence="1" id="KW-0812">Transmembrane</keyword>
<keyword evidence="3" id="KW-1185">Reference proteome</keyword>
<feature type="transmembrane region" description="Helical" evidence="1">
    <location>
        <begin position="133"/>
        <end position="150"/>
    </location>
</feature>
<name>A0ABV6PS16_9BURK</name>
<evidence type="ECO:0008006" key="4">
    <source>
        <dbReference type="Google" id="ProtNLM"/>
    </source>
</evidence>
<feature type="transmembrane region" description="Helical" evidence="1">
    <location>
        <begin position="155"/>
        <end position="172"/>
    </location>
</feature>
<sequence length="204" mass="21174">MTTTIPPAPSAPDMRRFSLAQLHRLAEGGSRRARAELERRLREPGPAVAAPAPRAPSVVAAVPGNARPVPAPIAAAAADGHDARIDSWALMERQQLEAARQDGPPRLVGLVLIAWGVLLGLGGLALLARGGGAYYLLCGGAGAGVGALLMRCSRWALALQALVVLLALAWAWRGGSVLLAVLQAAPLWLAALWAAVPAVREPLR</sequence>
<accession>A0ABV6PS16</accession>
<feature type="transmembrane region" description="Helical" evidence="1">
    <location>
        <begin position="178"/>
        <end position="199"/>
    </location>
</feature>
<proteinExistence type="predicted"/>
<evidence type="ECO:0000313" key="3">
    <source>
        <dbReference type="Proteomes" id="UP001589834"/>
    </source>
</evidence>
<evidence type="ECO:0000256" key="1">
    <source>
        <dbReference type="SAM" id="Phobius"/>
    </source>
</evidence>
<dbReference type="RefSeq" id="WP_377482265.1">
    <property type="nucleotide sequence ID" value="NZ_JBHLTN010000016.1"/>
</dbReference>
<dbReference type="EMBL" id="JBHLTN010000016">
    <property type="protein sequence ID" value="MFC0592639.1"/>
    <property type="molecule type" value="Genomic_DNA"/>
</dbReference>
<feature type="transmembrane region" description="Helical" evidence="1">
    <location>
        <begin position="107"/>
        <end position="127"/>
    </location>
</feature>